<protein>
    <submittedName>
        <fullName evidence="1">Uncharacterized protein</fullName>
    </submittedName>
</protein>
<accession>A0ABR8IL97</accession>
<dbReference type="EMBL" id="JACJTD010000120">
    <property type="protein sequence ID" value="MBD2651581.1"/>
    <property type="molecule type" value="Genomic_DNA"/>
</dbReference>
<evidence type="ECO:0000313" key="2">
    <source>
        <dbReference type="Proteomes" id="UP000643580"/>
    </source>
</evidence>
<reference evidence="1 2" key="1">
    <citation type="journal article" date="2020" name="ISME J.">
        <title>Comparative genomics reveals insights into cyanobacterial evolution and habitat adaptation.</title>
        <authorList>
            <person name="Chen M.Y."/>
            <person name="Teng W.K."/>
            <person name="Zhao L."/>
            <person name="Hu C.X."/>
            <person name="Zhou Y.K."/>
            <person name="Han B.P."/>
            <person name="Song L.R."/>
            <person name="Shu W.S."/>
        </authorList>
    </citation>
    <scope>NUCLEOTIDE SEQUENCE [LARGE SCALE GENOMIC DNA]</scope>
    <source>
        <strain evidence="1 2">FACHB-393</strain>
    </source>
</reference>
<feature type="non-terminal residue" evidence="1">
    <location>
        <position position="1"/>
    </location>
</feature>
<dbReference type="RefSeq" id="WP_190901599.1">
    <property type="nucleotide sequence ID" value="NZ_JACJTD010000120.1"/>
</dbReference>
<name>A0ABR8IL97_9NOSO</name>
<sequence length="86" mass="9666">VDVVENNSAVFNNPVIAASEPHKEALVREWRQRYPIPVDADYGSAKVLRTGKSELATNILESSLQLNLWLLTMRLPLPQLNLLLNT</sequence>
<keyword evidence="2" id="KW-1185">Reference proteome</keyword>
<evidence type="ECO:0000313" key="1">
    <source>
        <dbReference type="EMBL" id="MBD2651581.1"/>
    </source>
</evidence>
<gene>
    <name evidence="1" type="ORF">H6G92_36600</name>
</gene>
<comment type="caution">
    <text evidence="1">The sequence shown here is derived from an EMBL/GenBank/DDBJ whole genome shotgun (WGS) entry which is preliminary data.</text>
</comment>
<organism evidence="1 2">
    <name type="scientific">Nostoc foliaceum FACHB-393</name>
    <dbReference type="NCBI Taxonomy" id="2692915"/>
    <lineage>
        <taxon>Bacteria</taxon>
        <taxon>Bacillati</taxon>
        <taxon>Cyanobacteriota</taxon>
        <taxon>Cyanophyceae</taxon>
        <taxon>Nostocales</taxon>
        <taxon>Nostocaceae</taxon>
        <taxon>Nostoc</taxon>
        <taxon>Nostoc foliaceum</taxon>
    </lineage>
</organism>
<proteinExistence type="predicted"/>
<dbReference type="Proteomes" id="UP000643580">
    <property type="component" value="Unassembled WGS sequence"/>
</dbReference>